<reference evidence="2" key="2">
    <citation type="submission" date="2023-06" db="EMBL/GenBank/DDBJ databases">
        <authorList>
            <person name="Swenson N.G."/>
            <person name="Wegrzyn J.L."/>
            <person name="Mcevoy S.L."/>
        </authorList>
    </citation>
    <scope>NUCLEOTIDE SEQUENCE</scope>
    <source>
        <strain evidence="2">NS2018</strain>
        <tissue evidence="2">Leaf</tissue>
    </source>
</reference>
<accession>A0AA39VDU5</accession>
<proteinExistence type="predicted"/>
<feature type="domain" description="Reverse transcriptase zinc-binding" evidence="1">
    <location>
        <begin position="112"/>
        <end position="205"/>
    </location>
</feature>
<dbReference type="InterPro" id="IPR026960">
    <property type="entry name" value="RVT-Znf"/>
</dbReference>
<dbReference type="Pfam" id="PF13966">
    <property type="entry name" value="zf-RVT"/>
    <property type="match status" value="1"/>
</dbReference>
<keyword evidence="3" id="KW-1185">Reference proteome</keyword>
<evidence type="ECO:0000259" key="1">
    <source>
        <dbReference type="Pfam" id="PF13966"/>
    </source>
</evidence>
<organism evidence="2 3">
    <name type="scientific">Acer saccharum</name>
    <name type="common">Sugar maple</name>
    <dbReference type="NCBI Taxonomy" id="4024"/>
    <lineage>
        <taxon>Eukaryota</taxon>
        <taxon>Viridiplantae</taxon>
        <taxon>Streptophyta</taxon>
        <taxon>Embryophyta</taxon>
        <taxon>Tracheophyta</taxon>
        <taxon>Spermatophyta</taxon>
        <taxon>Magnoliopsida</taxon>
        <taxon>eudicotyledons</taxon>
        <taxon>Gunneridae</taxon>
        <taxon>Pentapetalae</taxon>
        <taxon>rosids</taxon>
        <taxon>malvids</taxon>
        <taxon>Sapindales</taxon>
        <taxon>Sapindaceae</taxon>
        <taxon>Hippocastanoideae</taxon>
        <taxon>Acereae</taxon>
        <taxon>Acer</taxon>
    </lineage>
</organism>
<comment type="caution">
    <text evidence="2">The sequence shown here is derived from an EMBL/GenBank/DDBJ whole genome shotgun (WGS) entry which is preliminary data.</text>
</comment>
<dbReference type="EMBL" id="JAUESC010000386">
    <property type="protein sequence ID" value="KAK0575862.1"/>
    <property type="molecule type" value="Genomic_DNA"/>
</dbReference>
<reference evidence="2" key="1">
    <citation type="journal article" date="2022" name="Plant J.">
        <title>Strategies of tolerance reflected in two North American maple genomes.</title>
        <authorList>
            <person name="McEvoy S.L."/>
            <person name="Sezen U.U."/>
            <person name="Trouern-Trend A."/>
            <person name="McMahon S.M."/>
            <person name="Schaberg P.G."/>
            <person name="Yang J."/>
            <person name="Wegrzyn J.L."/>
            <person name="Swenson N.G."/>
        </authorList>
    </citation>
    <scope>NUCLEOTIDE SEQUENCE</scope>
    <source>
        <strain evidence="2">NS2018</strain>
    </source>
</reference>
<protein>
    <recommendedName>
        <fullName evidence="1">Reverse transcriptase zinc-binding domain-containing protein</fullName>
    </recommendedName>
</protein>
<gene>
    <name evidence="2" type="ORF">LWI29_008303</name>
</gene>
<name>A0AA39VDU5_ACESA</name>
<sequence length="229" mass="26641">MKSGCSYIWRSLIWGRNLLAKGLRWRIGDGSFIRVFKDQWIPRPTTFRPISPDPGVDLRVADLIDRVQMGWNFTKLNQYLLPIDRSVIASIPVSRLGGKDFLAWHYDNKGRYTVRSGYRLAIQEKIQESSSNSASSRKWWTALWNLHIPPKVRIFIWRVCLNAISSRVNLFKRKVVDNNLCMRCKLGAESSDHAIFGCTDSRKVWSRTRFDSFFDNLTYMSVLDTLLLC</sequence>
<dbReference type="AlphaFoldDB" id="A0AA39VDU5"/>
<evidence type="ECO:0000313" key="2">
    <source>
        <dbReference type="EMBL" id="KAK0575862.1"/>
    </source>
</evidence>
<evidence type="ECO:0000313" key="3">
    <source>
        <dbReference type="Proteomes" id="UP001168877"/>
    </source>
</evidence>
<dbReference type="Proteomes" id="UP001168877">
    <property type="component" value="Unassembled WGS sequence"/>
</dbReference>